<feature type="transmembrane region" description="Helical" evidence="1">
    <location>
        <begin position="90"/>
        <end position="109"/>
    </location>
</feature>
<sequence>MNLHSLVVVALRFITLNFLLLVIIYLTPQLYLFSDAYRQDEFELFDAFSVVPLVIVFGLFLGAILIWIFSHGIARLVIRGLPKDASVVSLSLVDCYSVVFLGIGLYYFVGYFPDTLTWAHYLIKLAATNPGDSWKDEVDWYSFWSTFLPFAIGTLLFLNGRKWSQKIARSHLKKGEASHSG</sequence>
<protein>
    <submittedName>
        <fullName evidence="2">Uncharacterized protein</fullName>
    </submittedName>
</protein>
<accession>A0A7X1AWF1</accession>
<feature type="transmembrane region" description="Helical" evidence="1">
    <location>
        <begin position="47"/>
        <end position="69"/>
    </location>
</feature>
<dbReference type="AlphaFoldDB" id="A0A7X1AWF1"/>
<dbReference type="Proteomes" id="UP000525652">
    <property type="component" value="Unassembled WGS sequence"/>
</dbReference>
<feature type="transmembrane region" description="Helical" evidence="1">
    <location>
        <begin position="7"/>
        <end position="27"/>
    </location>
</feature>
<name>A0A7X1AWF1_9BACT</name>
<evidence type="ECO:0000313" key="3">
    <source>
        <dbReference type="Proteomes" id="UP000525652"/>
    </source>
</evidence>
<comment type="caution">
    <text evidence="2">The sequence shown here is derived from an EMBL/GenBank/DDBJ whole genome shotgun (WGS) entry which is preliminary data.</text>
</comment>
<keyword evidence="1" id="KW-0472">Membrane</keyword>
<dbReference type="RefSeq" id="WP_185691977.1">
    <property type="nucleotide sequence ID" value="NZ_JACHVA010000051.1"/>
</dbReference>
<gene>
    <name evidence="2" type="ORF">H5P30_05645</name>
</gene>
<organism evidence="2 3">
    <name type="scientific">Puniceicoccus vermicola</name>
    <dbReference type="NCBI Taxonomy" id="388746"/>
    <lineage>
        <taxon>Bacteria</taxon>
        <taxon>Pseudomonadati</taxon>
        <taxon>Verrucomicrobiota</taxon>
        <taxon>Opitutia</taxon>
        <taxon>Puniceicoccales</taxon>
        <taxon>Puniceicoccaceae</taxon>
        <taxon>Puniceicoccus</taxon>
    </lineage>
</organism>
<keyword evidence="1" id="KW-0812">Transmembrane</keyword>
<keyword evidence="3" id="KW-1185">Reference proteome</keyword>
<evidence type="ECO:0000256" key="1">
    <source>
        <dbReference type="SAM" id="Phobius"/>
    </source>
</evidence>
<dbReference type="EMBL" id="JACHVA010000051">
    <property type="protein sequence ID" value="MBC2601255.1"/>
    <property type="molecule type" value="Genomic_DNA"/>
</dbReference>
<feature type="transmembrane region" description="Helical" evidence="1">
    <location>
        <begin position="140"/>
        <end position="159"/>
    </location>
</feature>
<keyword evidence="1" id="KW-1133">Transmembrane helix</keyword>
<proteinExistence type="predicted"/>
<evidence type="ECO:0000313" key="2">
    <source>
        <dbReference type="EMBL" id="MBC2601255.1"/>
    </source>
</evidence>
<reference evidence="2 3" key="1">
    <citation type="submission" date="2020-07" db="EMBL/GenBank/DDBJ databases">
        <authorList>
            <person name="Feng X."/>
        </authorList>
    </citation>
    <scope>NUCLEOTIDE SEQUENCE [LARGE SCALE GENOMIC DNA]</scope>
    <source>
        <strain evidence="2 3">JCM14086</strain>
    </source>
</reference>